<comment type="caution">
    <text evidence="2">The sequence shown here is derived from an EMBL/GenBank/DDBJ whole genome shotgun (WGS) entry which is preliminary data.</text>
</comment>
<feature type="transmembrane region" description="Helical" evidence="1">
    <location>
        <begin position="64"/>
        <end position="89"/>
    </location>
</feature>
<dbReference type="STRING" id="1210063.GCA_001612665_00019"/>
<accession>A0A4R1FUZ3</accession>
<keyword evidence="1" id="KW-0812">Transmembrane</keyword>
<feature type="transmembrane region" description="Helical" evidence="1">
    <location>
        <begin position="197"/>
        <end position="218"/>
    </location>
</feature>
<evidence type="ECO:0000313" key="3">
    <source>
        <dbReference type="Proteomes" id="UP000294856"/>
    </source>
</evidence>
<feature type="transmembrane region" description="Helical" evidence="1">
    <location>
        <begin position="133"/>
        <end position="155"/>
    </location>
</feature>
<feature type="transmembrane region" description="Helical" evidence="1">
    <location>
        <begin position="167"/>
        <end position="185"/>
    </location>
</feature>
<keyword evidence="3" id="KW-1185">Reference proteome</keyword>
<dbReference type="Proteomes" id="UP000294856">
    <property type="component" value="Unassembled WGS sequence"/>
</dbReference>
<keyword evidence="1" id="KW-1133">Transmembrane helix</keyword>
<dbReference type="EMBL" id="SMFR01000002">
    <property type="protein sequence ID" value="TCJ96328.1"/>
    <property type="molecule type" value="Genomic_DNA"/>
</dbReference>
<dbReference type="AlphaFoldDB" id="A0A4R1FUZ3"/>
<reference evidence="2 3" key="1">
    <citation type="submission" date="2019-03" db="EMBL/GenBank/DDBJ databases">
        <title>Genomic Encyclopedia of Type Strains, Phase IV (KMG-IV): sequencing the most valuable type-strain genomes for metagenomic binning, comparative biology and taxonomic classification.</title>
        <authorList>
            <person name="Goeker M."/>
        </authorList>
    </citation>
    <scope>NUCLEOTIDE SEQUENCE [LARGE SCALE GENOMIC DNA]</scope>
    <source>
        <strain evidence="2 3">DSM 44684</strain>
    </source>
</reference>
<name>A0A4R1FUZ3_9NOCA</name>
<organism evidence="2 3">
    <name type="scientific">Nocardia alba</name>
    <dbReference type="NCBI Taxonomy" id="225051"/>
    <lineage>
        <taxon>Bacteria</taxon>
        <taxon>Bacillati</taxon>
        <taxon>Actinomycetota</taxon>
        <taxon>Actinomycetes</taxon>
        <taxon>Mycobacteriales</taxon>
        <taxon>Nocardiaceae</taxon>
        <taxon>Nocardia</taxon>
    </lineage>
</organism>
<evidence type="ECO:0000313" key="2">
    <source>
        <dbReference type="EMBL" id="TCJ96328.1"/>
    </source>
</evidence>
<keyword evidence="1" id="KW-0472">Membrane</keyword>
<gene>
    <name evidence="2" type="ORF">DFR71_2355</name>
</gene>
<proteinExistence type="predicted"/>
<evidence type="ECO:0000256" key="1">
    <source>
        <dbReference type="SAM" id="Phobius"/>
    </source>
</evidence>
<sequence>MKGMAVRFNPPPNWPVPPPGWKPPLGWQPGSELPPLPSNWTLWIPDDDGTDEELSVRAAVEFRFGLGVLTGLLLTVCATFSCYVALAAFTFQETIVHRDNGRTIAGYFNSVGYQPLKALIGPVFDRGGDNNEVAYAIATSVVAMIAALFAVLLVYRRRQIIGWATGFVLLVAMHYAIVVILLTAGQAGGGYQMANPSVWPIAGLILWSATAGVALSAYRAQAGDRPRR</sequence>
<protein>
    <submittedName>
        <fullName evidence="2">Uncharacterized protein</fullName>
    </submittedName>
</protein>